<sequence length="399" mass="41497">MITSNTQVRVLVVSGAAMVFVTIAGWMAGGWRVGIGALIGILAGFALYHASFGFTAAWRRFLRERRGAGLRAQFVLIVTTIAVAFPLMHYGRDFGIPVGGFVFPIGVALIVGAFMFGIGMQVANGCASGTLFTVGGGSSRMVVTLAAFVAGSVIATAHIPFWKSLPEEKGFSLIAHFGPFGAFVVTAGALAIIALVSIRLEKREHGSVESARHTGSFLAGPWSLILGALAIAVVSLATLVVLGRPWGITSGFALWGAKIAYAIGIDVTDWEYWRGMKAAVTDRSVFADATSVMNFGIIAGAMAAAALAGKFHPKRSITAREATTAIAGGLLMGYGARLSFGCNIGAYLGGIISGSLHGWIWFIFALAGCLAALPLRRLAGMDPARPATTSAPVVATVQK</sequence>
<feature type="transmembrane region" description="Helical" evidence="9">
    <location>
        <begin position="70"/>
        <end position="88"/>
    </location>
</feature>
<keyword evidence="5 9" id="KW-0812">Transmembrane</keyword>
<proteinExistence type="inferred from homology"/>
<dbReference type="EMBL" id="QAYG01000001">
    <property type="protein sequence ID" value="PTW62462.1"/>
    <property type="molecule type" value="Genomic_DNA"/>
</dbReference>
<feature type="transmembrane region" description="Helical" evidence="9">
    <location>
        <begin position="173"/>
        <end position="196"/>
    </location>
</feature>
<evidence type="ECO:0000313" key="11">
    <source>
        <dbReference type="Proteomes" id="UP000244081"/>
    </source>
</evidence>
<accession>A0A2T5VFD1</accession>
<dbReference type="InterPro" id="IPR007272">
    <property type="entry name" value="Sulf_transp_TsuA/YedE"/>
</dbReference>
<keyword evidence="6 9" id="KW-1133">Transmembrane helix</keyword>
<evidence type="ECO:0000313" key="10">
    <source>
        <dbReference type="EMBL" id="PTW62462.1"/>
    </source>
</evidence>
<protein>
    <submittedName>
        <fullName evidence="10">Uncharacterized protein</fullName>
    </submittedName>
</protein>
<dbReference type="GO" id="GO:0005886">
    <property type="term" value="C:plasma membrane"/>
    <property type="evidence" value="ECO:0007669"/>
    <property type="project" value="UniProtKB-SubCell"/>
</dbReference>
<evidence type="ECO:0000256" key="3">
    <source>
        <dbReference type="ARBA" id="ARBA00022475"/>
    </source>
</evidence>
<dbReference type="RefSeq" id="WP_107988029.1">
    <property type="nucleotide sequence ID" value="NZ_QAYG01000001.1"/>
</dbReference>
<reference evidence="10 11" key="1">
    <citation type="submission" date="2018-04" db="EMBL/GenBank/DDBJ databases">
        <title>Genomic Encyclopedia of Archaeal and Bacterial Type Strains, Phase II (KMG-II): from individual species to whole genera.</title>
        <authorList>
            <person name="Goeker M."/>
        </authorList>
    </citation>
    <scope>NUCLEOTIDE SEQUENCE [LARGE SCALE GENOMIC DNA]</scope>
    <source>
        <strain evidence="10 11">DSM 23382</strain>
    </source>
</reference>
<evidence type="ECO:0000256" key="6">
    <source>
        <dbReference type="ARBA" id="ARBA00022989"/>
    </source>
</evidence>
<name>A0A2T5VFD1_9HYPH</name>
<keyword evidence="7 9" id="KW-0472">Membrane</keyword>
<feature type="transmembrane region" description="Helical" evidence="9">
    <location>
        <begin position="217"/>
        <end position="242"/>
    </location>
</feature>
<dbReference type="Pfam" id="PF04143">
    <property type="entry name" value="Sulf_transp"/>
    <property type="match status" value="1"/>
</dbReference>
<evidence type="ECO:0000256" key="1">
    <source>
        <dbReference type="ARBA" id="ARBA00004429"/>
    </source>
</evidence>
<dbReference type="AlphaFoldDB" id="A0A2T5VFD1"/>
<comment type="subcellular location">
    <subcellularLocation>
        <location evidence="1">Cell inner membrane</location>
        <topology evidence="1">Multi-pass membrane protein</topology>
    </subcellularLocation>
</comment>
<dbReference type="PANTHER" id="PTHR30574:SF1">
    <property type="entry name" value="SULPHUR TRANSPORT DOMAIN-CONTAINING PROTEIN"/>
    <property type="match status" value="1"/>
</dbReference>
<keyword evidence="2" id="KW-0813">Transport</keyword>
<feature type="transmembrane region" description="Helical" evidence="9">
    <location>
        <begin position="292"/>
        <end position="309"/>
    </location>
</feature>
<feature type="transmembrane region" description="Helical" evidence="9">
    <location>
        <begin position="35"/>
        <end position="58"/>
    </location>
</feature>
<dbReference type="OrthoDB" id="9794165at2"/>
<evidence type="ECO:0000256" key="9">
    <source>
        <dbReference type="SAM" id="Phobius"/>
    </source>
</evidence>
<keyword evidence="3" id="KW-1003">Cell membrane</keyword>
<evidence type="ECO:0000256" key="4">
    <source>
        <dbReference type="ARBA" id="ARBA00022519"/>
    </source>
</evidence>
<evidence type="ECO:0000256" key="7">
    <source>
        <dbReference type="ARBA" id="ARBA00023136"/>
    </source>
</evidence>
<comment type="caution">
    <text evidence="10">The sequence shown here is derived from an EMBL/GenBank/DDBJ whole genome shotgun (WGS) entry which is preliminary data.</text>
</comment>
<feature type="transmembrane region" description="Helical" evidence="9">
    <location>
        <begin position="141"/>
        <end position="161"/>
    </location>
</feature>
<keyword evidence="11" id="KW-1185">Reference proteome</keyword>
<dbReference type="Proteomes" id="UP000244081">
    <property type="component" value="Unassembled WGS sequence"/>
</dbReference>
<evidence type="ECO:0000256" key="5">
    <source>
        <dbReference type="ARBA" id="ARBA00022692"/>
    </source>
</evidence>
<feature type="transmembrane region" description="Helical" evidence="9">
    <location>
        <begin position="7"/>
        <end position="29"/>
    </location>
</feature>
<keyword evidence="4" id="KW-0997">Cell inner membrane</keyword>
<organism evidence="10 11">
    <name type="scientific">Breoghania corrubedonensis</name>
    <dbReference type="NCBI Taxonomy" id="665038"/>
    <lineage>
        <taxon>Bacteria</taxon>
        <taxon>Pseudomonadati</taxon>
        <taxon>Pseudomonadota</taxon>
        <taxon>Alphaproteobacteria</taxon>
        <taxon>Hyphomicrobiales</taxon>
        <taxon>Stappiaceae</taxon>
        <taxon>Breoghania</taxon>
    </lineage>
</organism>
<evidence type="ECO:0000256" key="2">
    <source>
        <dbReference type="ARBA" id="ARBA00022448"/>
    </source>
</evidence>
<feature type="transmembrane region" description="Helical" evidence="9">
    <location>
        <begin position="94"/>
        <end position="120"/>
    </location>
</feature>
<gene>
    <name evidence="10" type="ORF">C8N35_101505</name>
</gene>
<feature type="transmembrane region" description="Helical" evidence="9">
    <location>
        <begin position="330"/>
        <end position="352"/>
    </location>
</feature>
<comment type="similarity">
    <text evidence="8">Belongs to the TsuA/YedE (TC 9.B.102) family.</text>
</comment>
<evidence type="ECO:0000256" key="8">
    <source>
        <dbReference type="ARBA" id="ARBA00035655"/>
    </source>
</evidence>
<dbReference type="PANTHER" id="PTHR30574">
    <property type="entry name" value="INNER MEMBRANE PROTEIN YEDE"/>
    <property type="match status" value="1"/>
</dbReference>